<keyword evidence="2" id="KW-1185">Reference proteome</keyword>
<reference evidence="1 2" key="1">
    <citation type="journal article" date="2020" name="Cell">
        <title>Large-Scale Comparative Analyses of Tick Genomes Elucidate Their Genetic Diversity and Vector Capacities.</title>
        <authorList>
            <consortium name="Tick Genome and Microbiome Consortium (TIGMIC)"/>
            <person name="Jia N."/>
            <person name="Wang J."/>
            <person name="Shi W."/>
            <person name="Du L."/>
            <person name="Sun Y."/>
            <person name="Zhan W."/>
            <person name="Jiang J.F."/>
            <person name="Wang Q."/>
            <person name="Zhang B."/>
            <person name="Ji P."/>
            <person name="Bell-Sakyi L."/>
            <person name="Cui X.M."/>
            <person name="Yuan T.T."/>
            <person name="Jiang B.G."/>
            <person name="Yang W.F."/>
            <person name="Lam T.T."/>
            <person name="Chang Q.C."/>
            <person name="Ding S.J."/>
            <person name="Wang X.J."/>
            <person name="Zhu J.G."/>
            <person name="Ruan X.D."/>
            <person name="Zhao L."/>
            <person name="Wei J.T."/>
            <person name="Ye R.Z."/>
            <person name="Que T.C."/>
            <person name="Du C.H."/>
            <person name="Zhou Y.H."/>
            <person name="Cheng J.X."/>
            <person name="Dai P.F."/>
            <person name="Guo W.B."/>
            <person name="Han X.H."/>
            <person name="Huang E.J."/>
            <person name="Li L.F."/>
            <person name="Wei W."/>
            <person name="Gao Y.C."/>
            <person name="Liu J.Z."/>
            <person name="Shao H.Z."/>
            <person name="Wang X."/>
            <person name="Wang C.C."/>
            <person name="Yang T.C."/>
            <person name="Huo Q.B."/>
            <person name="Li W."/>
            <person name="Chen H.Y."/>
            <person name="Chen S.E."/>
            <person name="Zhou L.G."/>
            <person name="Ni X.B."/>
            <person name="Tian J.H."/>
            <person name="Sheng Y."/>
            <person name="Liu T."/>
            <person name="Pan Y.S."/>
            <person name="Xia L.Y."/>
            <person name="Li J."/>
            <person name="Zhao F."/>
            <person name="Cao W.C."/>
        </authorList>
    </citation>
    <scope>NUCLEOTIDE SEQUENCE [LARGE SCALE GENOMIC DNA]</scope>
    <source>
        <strain evidence="1">Iper-2018</strain>
    </source>
</reference>
<organism evidence="1 2">
    <name type="scientific">Ixodes persulcatus</name>
    <name type="common">Taiga tick</name>
    <dbReference type="NCBI Taxonomy" id="34615"/>
    <lineage>
        <taxon>Eukaryota</taxon>
        <taxon>Metazoa</taxon>
        <taxon>Ecdysozoa</taxon>
        <taxon>Arthropoda</taxon>
        <taxon>Chelicerata</taxon>
        <taxon>Arachnida</taxon>
        <taxon>Acari</taxon>
        <taxon>Parasitiformes</taxon>
        <taxon>Ixodida</taxon>
        <taxon>Ixodoidea</taxon>
        <taxon>Ixodidae</taxon>
        <taxon>Ixodinae</taxon>
        <taxon>Ixodes</taxon>
    </lineage>
</organism>
<evidence type="ECO:0000313" key="2">
    <source>
        <dbReference type="Proteomes" id="UP000805193"/>
    </source>
</evidence>
<evidence type="ECO:0000313" key="1">
    <source>
        <dbReference type="EMBL" id="KAG0433543.1"/>
    </source>
</evidence>
<sequence>MRRSRGTISRRSDDDFAFRARRINKVCRKYQVTLADHNRRALKRIFGHEQPISCHIQRCPIIIDPAGKVGYCFINKVASTTVKTIFGLLLNIRNTGNTVDTLHRAFHEQVLTISPMTFLQRTSQERYTTAMFVRHPFERLVSAYVDKALGPRAVNVYFYDQYWNDVPGIRTTGRNLTFPEFIEYILNQTVNEMDPHWAPYYVTCQPYMVKYEVAGKLETASRDLAVFFEALGVRPKDIPHKNKNGDHAFRKSAREFFKELTFDQMMRLYERFFFDFEMFGYDFWNNLH</sequence>
<proteinExistence type="predicted"/>
<gene>
    <name evidence="1" type="ORF">HPB47_019848</name>
</gene>
<name>A0AC60QH47_IXOPE</name>
<protein>
    <submittedName>
        <fullName evidence="1">Uncharacterized protein</fullName>
    </submittedName>
</protein>
<dbReference type="Proteomes" id="UP000805193">
    <property type="component" value="Unassembled WGS sequence"/>
</dbReference>
<dbReference type="EMBL" id="JABSTQ010009050">
    <property type="protein sequence ID" value="KAG0433543.1"/>
    <property type="molecule type" value="Genomic_DNA"/>
</dbReference>
<accession>A0AC60QH47</accession>
<comment type="caution">
    <text evidence="1">The sequence shown here is derived from an EMBL/GenBank/DDBJ whole genome shotgun (WGS) entry which is preliminary data.</text>
</comment>